<keyword evidence="4" id="KW-1185">Reference proteome</keyword>
<gene>
    <name evidence="3" type="ORF">GCM10023195_21970</name>
</gene>
<proteinExistence type="predicted"/>
<organism evidence="3 4">
    <name type="scientific">Actinoallomurus liliacearum</name>
    <dbReference type="NCBI Taxonomy" id="1080073"/>
    <lineage>
        <taxon>Bacteria</taxon>
        <taxon>Bacillati</taxon>
        <taxon>Actinomycetota</taxon>
        <taxon>Actinomycetes</taxon>
        <taxon>Streptosporangiales</taxon>
        <taxon>Thermomonosporaceae</taxon>
        <taxon>Actinoallomurus</taxon>
    </lineage>
</organism>
<reference evidence="4" key="1">
    <citation type="journal article" date="2019" name="Int. J. Syst. Evol. Microbiol.">
        <title>The Global Catalogue of Microorganisms (GCM) 10K type strain sequencing project: providing services to taxonomists for standard genome sequencing and annotation.</title>
        <authorList>
            <consortium name="The Broad Institute Genomics Platform"/>
            <consortium name="The Broad Institute Genome Sequencing Center for Infectious Disease"/>
            <person name="Wu L."/>
            <person name="Ma J."/>
        </authorList>
    </citation>
    <scope>NUCLEOTIDE SEQUENCE [LARGE SCALE GENOMIC DNA]</scope>
    <source>
        <strain evidence="4">JCM 17938</strain>
    </source>
</reference>
<evidence type="ECO:0000256" key="2">
    <source>
        <dbReference type="SAM" id="SignalP"/>
    </source>
</evidence>
<dbReference type="EMBL" id="BAABHJ010000005">
    <property type="protein sequence ID" value="GAA4606176.1"/>
    <property type="molecule type" value="Genomic_DNA"/>
</dbReference>
<feature type="chain" id="PRO_5046807110" evidence="2">
    <location>
        <begin position="27"/>
        <end position="105"/>
    </location>
</feature>
<accession>A0ABP8TJN1</accession>
<keyword evidence="2" id="KW-0732">Signal</keyword>
<dbReference type="Proteomes" id="UP001500212">
    <property type="component" value="Unassembled WGS sequence"/>
</dbReference>
<comment type="caution">
    <text evidence="3">The sequence shown here is derived from an EMBL/GenBank/DDBJ whole genome shotgun (WGS) entry which is preliminary data.</text>
</comment>
<sequence length="105" mass="11138">MRLKMIALAGTVLATMTVGVAAPAFAASQAVPQPPRQRESQDTSRAVPRPPRPGAPTIADVPRLPRRTADEDLCPIPSLSSDPSGITCDIEGGVFRYDRVTSLLD</sequence>
<evidence type="ECO:0000256" key="1">
    <source>
        <dbReference type="SAM" id="MobiDB-lite"/>
    </source>
</evidence>
<protein>
    <submittedName>
        <fullName evidence="3">Uncharacterized protein</fullName>
    </submittedName>
</protein>
<feature type="region of interest" description="Disordered" evidence="1">
    <location>
        <begin position="25"/>
        <end position="84"/>
    </location>
</feature>
<evidence type="ECO:0000313" key="4">
    <source>
        <dbReference type="Proteomes" id="UP001500212"/>
    </source>
</evidence>
<evidence type="ECO:0000313" key="3">
    <source>
        <dbReference type="EMBL" id="GAA4606176.1"/>
    </source>
</evidence>
<feature type="signal peptide" evidence="2">
    <location>
        <begin position="1"/>
        <end position="26"/>
    </location>
</feature>
<name>A0ABP8TJN1_9ACTN</name>